<dbReference type="AlphaFoldDB" id="N0ACQ0"/>
<dbReference type="GeneID" id="16029589"/>
<proteinExistence type="predicted"/>
<geneLocation type="mitochondrion" evidence="1"/>
<organism evidence="1">
    <name type="scientific">Rhizoctonia solani</name>
    <dbReference type="NCBI Taxonomy" id="456999"/>
    <lineage>
        <taxon>Eukaryota</taxon>
        <taxon>Fungi</taxon>
        <taxon>Dikarya</taxon>
        <taxon>Basidiomycota</taxon>
        <taxon>Agaricomycotina</taxon>
        <taxon>Agaricomycetes</taxon>
        <taxon>Cantharellales</taxon>
        <taxon>Ceratobasidiaceae</taxon>
        <taxon>Rhizoctonia</taxon>
    </lineage>
</organism>
<accession>N0ACQ0</accession>
<name>N0ACQ0_9AGAM</name>
<sequence>MMGLVPSVDEWDSLHHLLVEQVPPLTSPNRLTRKSLFSFKIIPRRRIPWMRTITLNNFYTKKKIFEKLRKINSESTIR</sequence>
<protein>
    <submittedName>
        <fullName evidence="1">Uncharacterized protein</fullName>
    </submittedName>
</protein>
<reference evidence="1" key="1">
    <citation type="submission" date="2012-12" db="EMBL/GenBank/DDBJ databases">
        <authorList>
            <person name="Pakala S."/>
            <person name="Fedorova N."/>
            <person name="Joardar V."/>
            <person name="Shabalina S."/>
            <person name="Hostetler J."/>
            <person name="Pakala S."/>
            <person name="Zafar N."/>
            <person name="Nierman W."/>
            <person name="Cubeta M."/>
        </authorList>
    </citation>
    <scope>NUCLEOTIDE SEQUENCE</scope>
    <source>
        <strain evidence="1">AG3 Rhs1AP</strain>
    </source>
</reference>
<gene>
    <name evidence="1" type="ORF">RSOL_m00150</name>
</gene>
<dbReference type="RefSeq" id="YP_008081980.1">
    <property type="nucleotide sequence ID" value="NC_021436.1"/>
</dbReference>
<reference evidence="1" key="2">
    <citation type="journal article" date="2014" name="FEMS Microbiol. Lett.">
        <title>Mobile elements and mitochondrial genome expansion in the soil fungus and potato pathogen Rhizoctonia solani AG-3.</title>
        <authorList>
            <person name="Losada L."/>
            <person name="Pakala S.B."/>
            <person name="Fedorova N.D."/>
            <person name="Joardar V."/>
            <person name="Shabalina S.A."/>
            <person name="Hostetler J."/>
            <person name="Pakala S.M."/>
            <person name="Zafar N."/>
            <person name="Thomas E."/>
            <person name="Rodriguez-Carres M."/>
            <person name="Dean R."/>
            <person name="Vilgalys R."/>
            <person name="Nierman W.C."/>
            <person name="Cubeta M.A."/>
        </authorList>
    </citation>
    <scope>NUCLEOTIDE SEQUENCE</scope>
    <source>
        <strain evidence="1">AG3 Rhs1AP</strain>
    </source>
</reference>
<keyword evidence="1" id="KW-0496">Mitochondrion</keyword>
<dbReference type="EMBL" id="KC352446">
    <property type="protein sequence ID" value="AGK45357.1"/>
    <property type="molecule type" value="Genomic_DNA"/>
</dbReference>
<evidence type="ECO:0000313" key="1">
    <source>
        <dbReference type="EMBL" id="AGK45357.1"/>
    </source>
</evidence>